<keyword evidence="3 6" id="KW-1133">Transmembrane helix</keyword>
<feature type="transmembrane region" description="Helical" evidence="6">
    <location>
        <begin position="93"/>
        <end position="126"/>
    </location>
</feature>
<organism evidence="8 9">
    <name type="scientific">Leptomonas seymouri</name>
    <dbReference type="NCBI Taxonomy" id="5684"/>
    <lineage>
        <taxon>Eukaryota</taxon>
        <taxon>Discoba</taxon>
        <taxon>Euglenozoa</taxon>
        <taxon>Kinetoplastea</taxon>
        <taxon>Metakinetoplastina</taxon>
        <taxon>Trypanosomatida</taxon>
        <taxon>Trypanosomatidae</taxon>
        <taxon>Leishmaniinae</taxon>
        <taxon>Leptomonas</taxon>
    </lineage>
</organism>
<evidence type="ECO:0000256" key="2">
    <source>
        <dbReference type="ARBA" id="ARBA00022692"/>
    </source>
</evidence>
<feature type="compositionally biased region" description="Basic and acidic residues" evidence="5">
    <location>
        <begin position="8"/>
        <end position="22"/>
    </location>
</feature>
<keyword evidence="9" id="KW-1185">Reference proteome</keyword>
<accession>A0A0N1IBV4</accession>
<reference evidence="8 9" key="1">
    <citation type="journal article" date="2015" name="PLoS Pathog.">
        <title>Leptomonas seymouri: Adaptations to the Dixenous Life Cycle Analyzed by Genome Sequencing, Transcriptome Profiling and Co-infection with Leishmania donovani.</title>
        <authorList>
            <person name="Kraeva N."/>
            <person name="Butenko A."/>
            <person name="Hlavacova J."/>
            <person name="Kostygov A."/>
            <person name="Myskova J."/>
            <person name="Grybchuk D."/>
            <person name="Lestinova T."/>
            <person name="Votypka J."/>
            <person name="Volf P."/>
            <person name="Opperdoes F."/>
            <person name="Flegontov P."/>
            <person name="Lukes J."/>
            <person name="Yurchenko V."/>
        </authorList>
    </citation>
    <scope>NUCLEOTIDE SEQUENCE [LARGE SCALE GENOMIC DNA]</scope>
    <source>
        <strain evidence="8 9">ATCC 30220</strain>
    </source>
</reference>
<evidence type="ECO:0000256" key="4">
    <source>
        <dbReference type="ARBA" id="ARBA00023136"/>
    </source>
</evidence>
<dbReference type="OrthoDB" id="263944at2759"/>
<comment type="subcellular location">
    <subcellularLocation>
        <location evidence="1">Membrane</location>
        <topology evidence="1">Multi-pass membrane protein</topology>
    </subcellularLocation>
</comment>
<evidence type="ECO:0000313" key="9">
    <source>
        <dbReference type="Proteomes" id="UP000038009"/>
    </source>
</evidence>
<protein>
    <submittedName>
        <fullName evidence="8">Putative amino acid permease</fullName>
    </submittedName>
</protein>
<evidence type="ECO:0000256" key="1">
    <source>
        <dbReference type="ARBA" id="ARBA00004141"/>
    </source>
</evidence>
<dbReference type="PANTHER" id="PTHR22950">
    <property type="entry name" value="AMINO ACID TRANSPORTER"/>
    <property type="match status" value="1"/>
</dbReference>
<feature type="transmembrane region" description="Helical" evidence="6">
    <location>
        <begin position="132"/>
        <end position="152"/>
    </location>
</feature>
<dbReference type="InterPro" id="IPR013057">
    <property type="entry name" value="AA_transpt_TM"/>
</dbReference>
<sequence length="198" mass="21982">MSRSGARHPIDEELHSGNRLSEDPMALPEELDTVDGGDPMTDAKNMGDSSSIDSSDLYDFDRYDPKHEIARQDQVRAERVARRRIPANIFQKYFGYMVPYGGLLSTGLNLASSSIGAGIIAMPLAFNASGLVMALIYMVVIAFLTIYSYYLLGQVAEKTGLRNYEQIVRRLMGTGADYFLAFCMWVFSFGAEVSYVIS</sequence>
<feature type="compositionally biased region" description="Low complexity" evidence="5">
    <location>
        <begin position="48"/>
        <end position="57"/>
    </location>
</feature>
<name>A0A0N1IBV4_LEPSE</name>
<feature type="region of interest" description="Disordered" evidence="5">
    <location>
        <begin position="1"/>
        <end position="57"/>
    </location>
</feature>
<dbReference type="Proteomes" id="UP000038009">
    <property type="component" value="Unassembled WGS sequence"/>
</dbReference>
<dbReference type="GO" id="GO:0016020">
    <property type="term" value="C:membrane"/>
    <property type="evidence" value="ECO:0007669"/>
    <property type="project" value="UniProtKB-SubCell"/>
</dbReference>
<dbReference type="AlphaFoldDB" id="A0A0N1IBV4"/>
<keyword evidence="2 6" id="KW-0812">Transmembrane</keyword>
<dbReference type="EMBL" id="LJSK01000007">
    <property type="protein sequence ID" value="KPI90330.1"/>
    <property type="molecule type" value="Genomic_DNA"/>
</dbReference>
<evidence type="ECO:0000256" key="6">
    <source>
        <dbReference type="SAM" id="Phobius"/>
    </source>
</evidence>
<dbReference type="VEuPathDB" id="TriTrypDB:Lsey_0007_0430"/>
<keyword evidence="4 6" id="KW-0472">Membrane</keyword>
<comment type="caution">
    <text evidence="8">The sequence shown here is derived from an EMBL/GenBank/DDBJ whole genome shotgun (WGS) entry which is preliminary data.</text>
</comment>
<dbReference type="OMA" id="CMWVFSF"/>
<proteinExistence type="predicted"/>
<feature type="non-terminal residue" evidence="8">
    <location>
        <position position="198"/>
    </location>
</feature>
<evidence type="ECO:0000313" key="8">
    <source>
        <dbReference type="EMBL" id="KPI90330.1"/>
    </source>
</evidence>
<dbReference type="PANTHER" id="PTHR22950:SF301">
    <property type="entry name" value="ACID TRANSPORTER, PUTATIVE-RELATED"/>
    <property type="match status" value="1"/>
</dbReference>
<dbReference type="Pfam" id="PF01490">
    <property type="entry name" value="Aa_trans"/>
    <property type="match status" value="1"/>
</dbReference>
<evidence type="ECO:0000256" key="3">
    <source>
        <dbReference type="ARBA" id="ARBA00022989"/>
    </source>
</evidence>
<gene>
    <name evidence="8" type="ORF">ABL78_0557</name>
</gene>
<evidence type="ECO:0000256" key="5">
    <source>
        <dbReference type="SAM" id="MobiDB-lite"/>
    </source>
</evidence>
<dbReference type="GO" id="GO:0005737">
    <property type="term" value="C:cytoplasm"/>
    <property type="evidence" value="ECO:0007669"/>
    <property type="project" value="TreeGrafter"/>
</dbReference>
<feature type="domain" description="Amino acid transporter transmembrane" evidence="7">
    <location>
        <begin position="103"/>
        <end position="197"/>
    </location>
</feature>
<evidence type="ECO:0000259" key="7">
    <source>
        <dbReference type="Pfam" id="PF01490"/>
    </source>
</evidence>
<dbReference type="GO" id="GO:0015179">
    <property type="term" value="F:L-amino acid transmembrane transporter activity"/>
    <property type="evidence" value="ECO:0007669"/>
    <property type="project" value="TreeGrafter"/>
</dbReference>
<feature type="transmembrane region" description="Helical" evidence="6">
    <location>
        <begin position="178"/>
        <end position="197"/>
    </location>
</feature>